<feature type="region of interest" description="Disordered" evidence="1">
    <location>
        <begin position="95"/>
        <end position="129"/>
    </location>
</feature>
<evidence type="ECO:0000256" key="2">
    <source>
        <dbReference type="SAM" id="Phobius"/>
    </source>
</evidence>
<dbReference type="PANTHER" id="PTHR21377">
    <property type="entry name" value="PROTEIN FAM210B, MITOCHONDRIAL"/>
    <property type="match status" value="1"/>
</dbReference>
<comment type="caution">
    <text evidence="4">The sequence shown here is derived from an EMBL/GenBank/DDBJ whole genome shotgun (WGS) entry which is preliminary data.</text>
</comment>
<reference evidence="4" key="1">
    <citation type="journal article" date="2023" name="PhytoFront">
        <title>Draft Genome Resources of Seven Strains of Tilletia horrida, Causal Agent of Kernel Smut of Rice.</title>
        <authorList>
            <person name="Khanal S."/>
            <person name="Antony Babu S."/>
            <person name="Zhou X.G."/>
        </authorList>
    </citation>
    <scope>NUCLEOTIDE SEQUENCE</scope>
    <source>
        <strain evidence="4">TX6</strain>
    </source>
</reference>
<dbReference type="AlphaFoldDB" id="A0AAN6JRK5"/>
<dbReference type="InterPro" id="IPR045866">
    <property type="entry name" value="FAM210A/B-like"/>
</dbReference>
<keyword evidence="2" id="KW-0812">Transmembrane</keyword>
<feature type="compositionally biased region" description="Polar residues" evidence="1">
    <location>
        <begin position="95"/>
        <end position="110"/>
    </location>
</feature>
<evidence type="ECO:0000313" key="4">
    <source>
        <dbReference type="EMBL" id="KAK0550534.1"/>
    </source>
</evidence>
<feature type="transmembrane region" description="Helical" evidence="2">
    <location>
        <begin position="145"/>
        <end position="169"/>
    </location>
</feature>
<dbReference type="EMBL" id="JAPDMZ010000091">
    <property type="protein sequence ID" value="KAK0550534.1"/>
    <property type="molecule type" value="Genomic_DNA"/>
</dbReference>
<evidence type="ECO:0000313" key="5">
    <source>
        <dbReference type="Proteomes" id="UP001176517"/>
    </source>
</evidence>
<proteinExistence type="predicted"/>
<evidence type="ECO:0000259" key="3">
    <source>
        <dbReference type="Pfam" id="PF06916"/>
    </source>
</evidence>
<accession>A0AAN6JRK5</accession>
<dbReference type="Proteomes" id="UP001176517">
    <property type="component" value="Unassembled WGS sequence"/>
</dbReference>
<evidence type="ECO:0000256" key="1">
    <source>
        <dbReference type="SAM" id="MobiDB-lite"/>
    </source>
</evidence>
<name>A0AAN6JRK5_9BASI</name>
<feature type="domain" description="DUF1279" evidence="3">
    <location>
        <begin position="134"/>
        <end position="278"/>
    </location>
</feature>
<sequence>MASLQASIRRGTTLVASPARSQRFVTPSPYLGGARVRGRNPLAGPSSPAAIAALHSRAWQGQPRQIISQSEGRSSISSLVRTELRPSFLELRRFASSTTGTNPTTQQSQSRPEEKQNEEDAEEGPPKGASWRERFRFMTRRYGRWALVVYLLASVVDFSFVFAVIHFFGADHIKELEAKVRAYIGLKPHSQEEDGEGAGAILKNIDLGANNDDSRRAAAEYLSNGGSTTTADNSNVTSSSKSSSWLSGTLGTEAVLAYTIHKTLFLPFRIAFTAAVLPRFVKLMVRLGWSRPNAAIQQAAKTAAQKAAARKSVS</sequence>
<dbReference type="GO" id="GO:0005739">
    <property type="term" value="C:mitochondrion"/>
    <property type="evidence" value="ECO:0007669"/>
    <property type="project" value="TreeGrafter"/>
</dbReference>
<dbReference type="InterPro" id="IPR009688">
    <property type="entry name" value="FAM210A/B-like_dom"/>
</dbReference>
<protein>
    <submittedName>
        <fullName evidence="4">DUF1279 superfamily protein</fullName>
    </submittedName>
</protein>
<dbReference type="PANTHER" id="PTHR21377:SF0">
    <property type="entry name" value="PROTEIN FAM210B, MITOCHONDRIAL"/>
    <property type="match status" value="1"/>
</dbReference>
<organism evidence="4 5">
    <name type="scientific">Tilletia horrida</name>
    <dbReference type="NCBI Taxonomy" id="155126"/>
    <lineage>
        <taxon>Eukaryota</taxon>
        <taxon>Fungi</taxon>
        <taxon>Dikarya</taxon>
        <taxon>Basidiomycota</taxon>
        <taxon>Ustilaginomycotina</taxon>
        <taxon>Exobasidiomycetes</taxon>
        <taxon>Tilletiales</taxon>
        <taxon>Tilletiaceae</taxon>
        <taxon>Tilletia</taxon>
    </lineage>
</organism>
<feature type="compositionally biased region" description="Polar residues" evidence="1">
    <location>
        <begin position="224"/>
        <end position="233"/>
    </location>
</feature>
<keyword evidence="5" id="KW-1185">Reference proteome</keyword>
<feature type="compositionally biased region" description="Low complexity" evidence="1">
    <location>
        <begin position="234"/>
        <end position="246"/>
    </location>
</feature>
<keyword evidence="2" id="KW-1133">Transmembrane helix</keyword>
<dbReference type="Pfam" id="PF06916">
    <property type="entry name" value="FAM210A-B_dom"/>
    <property type="match status" value="1"/>
</dbReference>
<feature type="region of interest" description="Disordered" evidence="1">
    <location>
        <begin position="224"/>
        <end position="246"/>
    </location>
</feature>
<keyword evidence="2" id="KW-0472">Membrane</keyword>
<gene>
    <name evidence="4" type="primary">NAT2</name>
    <name evidence="4" type="ORF">OC846_003638</name>
</gene>